<comment type="caution">
    <text evidence="3">The sequence shown here is derived from an EMBL/GenBank/DDBJ whole genome shotgun (WGS) entry which is preliminary data.</text>
</comment>
<organism evidence="3 4">
    <name type="scientific">Lithospermum erythrorhizon</name>
    <name type="common">Purple gromwell</name>
    <name type="synonym">Lithospermum officinale var. erythrorhizon</name>
    <dbReference type="NCBI Taxonomy" id="34254"/>
    <lineage>
        <taxon>Eukaryota</taxon>
        <taxon>Viridiplantae</taxon>
        <taxon>Streptophyta</taxon>
        <taxon>Embryophyta</taxon>
        <taxon>Tracheophyta</taxon>
        <taxon>Spermatophyta</taxon>
        <taxon>Magnoliopsida</taxon>
        <taxon>eudicotyledons</taxon>
        <taxon>Gunneridae</taxon>
        <taxon>Pentapetalae</taxon>
        <taxon>asterids</taxon>
        <taxon>lamiids</taxon>
        <taxon>Boraginales</taxon>
        <taxon>Boraginaceae</taxon>
        <taxon>Boraginoideae</taxon>
        <taxon>Lithospermeae</taxon>
        <taxon>Lithospermum</taxon>
    </lineage>
</organism>
<gene>
    <name evidence="3" type="ORF">LIER_31381</name>
</gene>
<accession>A0AAV3RWQ5</accession>
<protein>
    <recommendedName>
        <fullName evidence="2">Retrovirus-related Pol polyprotein from transposon TNT 1-94-like beta-barrel domain-containing protein</fullName>
    </recommendedName>
</protein>
<feature type="region of interest" description="Disordered" evidence="1">
    <location>
        <begin position="35"/>
        <end position="82"/>
    </location>
</feature>
<proteinExistence type="predicted"/>
<dbReference type="AlphaFoldDB" id="A0AAV3RWQ5"/>
<keyword evidence="4" id="KW-1185">Reference proteome</keyword>
<evidence type="ECO:0000313" key="3">
    <source>
        <dbReference type="EMBL" id="GAA0184076.1"/>
    </source>
</evidence>
<dbReference type="InterPro" id="IPR054722">
    <property type="entry name" value="PolX-like_BBD"/>
</dbReference>
<name>A0AAV3RWQ5_LITER</name>
<evidence type="ECO:0000313" key="4">
    <source>
        <dbReference type="Proteomes" id="UP001454036"/>
    </source>
</evidence>
<evidence type="ECO:0000256" key="1">
    <source>
        <dbReference type="SAM" id="MobiDB-lite"/>
    </source>
</evidence>
<dbReference type="Pfam" id="PF22936">
    <property type="entry name" value="Pol_BBD"/>
    <property type="match status" value="1"/>
</dbReference>
<dbReference type="Proteomes" id="UP001454036">
    <property type="component" value="Unassembled WGS sequence"/>
</dbReference>
<feature type="domain" description="Retrovirus-related Pol polyprotein from transposon TNT 1-94-like beta-barrel" evidence="2">
    <location>
        <begin position="77"/>
        <end position="130"/>
    </location>
</feature>
<reference evidence="3 4" key="1">
    <citation type="submission" date="2024-01" db="EMBL/GenBank/DDBJ databases">
        <title>The complete chloroplast genome sequence of Lithospermum erythrorhizon: insights into the phylogenetic relationship among Boraginaceae species and the maternal lineages of purple gromwells.</title>
        <authorList>
            <person name="Okada T."/>
            <person name="Watanabe K."/>
        </authorList>
    </citation>
    <scope>NUCLEOTIDE SEQUENCE [LARGE SCALE GENOMIC DNA]</scope>
</reference>
<dbReference type="EMBL" id="BAABME010011642">
    <property type="protein sequence ID" value="GAA0184076.1"/>
    <property type="molecule type" value="Genomic_DNA"/>
</dbReference>
<feature type="compositionally biased region" description="Basic and acidic residues" evidence="1">
    <location>
        <begin position="57"/>
        <end position="82"/>
    </location>
</feature>
<evidence type="ECO:0000259" key="2">
    <source>
        <dbReference type="Pfam" id="PF22936"/>
    </source>
</evidence>
<sequence>MEHGVISKQVWSAPLRYPEASNRVRFFQAKDQITLGETKRGRAESPRPNSMEVVRSNPDKTQSRTQELPRSKGEFGEAKRENSGVSKIVATGEVHLKSKLGKVIVLSNVRHIPYFWLSLISSRKLDDEGYINTFGNG</sequence>